<reference evidence="2" key="1">
    <citation type="submission" date="2021-07" db="EMBL/GenBank/DDBJ databases">
        <title>Shewanella sp. YLB-07 whole genome sequence.</title>
        <authorList>
            <person name="Yu L."/>
        </authorList>
    </citation>
    <scope>NUCLEOTIDE SEQUENCE</scope>
    <source>
        <strain evidence="2">YLB-08</strain>
    </source>
</reference>
<evidence type="ECO:0000313" key="3">
    <source>
        <dbReference type="Proteomes" id="UP000316416"/>
    </source>
</evidence>
<dbReference type="PANTHER" id="PTHR30006">
    <property type="entry name" value="THIAMINE-BINDING PERIPLASMIC PROTEIN-RELATED"/>
    <property type="match status" value="1"/>
</dbReference>
<evidence type="ECO:0000256" key="1">
    <source>
        <dbReference type="ARBA" id="ARBA00022729"/>
    </source>
</evidence>
<dbReference type="Gene3D" id="3.40.190.10">
    <property type="entry name" value="Periplasmic binding protein-like II"/>
    <property type="match status" value="2"/>
</dbReference>
<protein>
    <submittedName>
        <fullName evidence="2">PotD/PotF family extracellular solute-binding protein</fullName>
    </submittedName>
</protein>
<dbReference type="EMBL" id="CP045503">
    <property type="protein sequence ID" value="QPG58110.2"/>
    <property type="molecule type" value="Genomic_DNA"/>
</dbReference>
<gene>
    <name evidence="2" type="ORF">FM038_012160</name>
</gene>
<name>A0ABX6V6Y9_9GAMM</name>
<dbReference type="SUPFAM" id="SSF53850">
    <property type="entry name" value="Periplasmic binding protein-like II"/>
    <property type="match status" value="1"/>
</dbReference>
<keyword evidence="1" id="KW-0732">Signal</keyword>
<evidence type="ECO:0000313" key="2">
    <source>
        <dbReference type="EMBL" id="QPG58110.2"/>
    </source>
</evidence>
<sequence length="372" mass="42765">MLILFIIPLFFISSQSISHEIHKHQTLRVLTWEGYVTDADVLEVNKLLEESGYHYKVEIILPYAQGAEQMFDLIRAKQCDVAFLTLFFIKMQKERTAKLLQEINTNSPRLSNYKHIYPNLTGLEMGMNSLNQPLYIPWGGGIYGFYINKDKVPDDKIPTSINALWEDEWHRKFSLNQSQQWYNLGLAFMSQGLSPFYMYEAIVEGDRNKVRELSKPNSMLQHRLSELYLSAGGFWKTSPEFNNNLLIISSWGPEIHAENAKGANWQLIDFDEGHMAWLDTINFVKGLEGEKLEAAEIFANYFIGKQVQSRVANELSMVPVSKLAPINPLLGGAQEIFKENMFVPPYNYSSYELMKKMTDKASLAVEHSKKNP</sequence>
<keyword evidence="3" id="KW-1185">Reference proteome</keyword>
<dbReference type="Pfam" id="PF13343">
    <property type="entry name" value="SBP_bac_6"/>
    <property type="match status" value="1"/>
</dbReference>
<organism evidence="2 3">
    <name type="scientific">Shewanella eurypsychrophilus</name>
    <dbReference type="NCBI Taxonomy" id="2593656"/>
    <lineage>
        <taxon>Bacteria</taxon>
        <taxon>Pseudomonadati</taxon>
        <taxon>Pseudomonadota</taxon>
        <taxon>Gammaproteobacteria</taxon>
        <taxon>Alteromonadales</taxon>
        <taxon>Shewanellaceae</taxon>
        <taxon>Shewanella</taxon>
    </lineage>
</organism>
<dbReference type="PANTHER" id="PTHR30006:SF2">
    <property type="entry name" value="ABC TRANSPORTER SUBSTRATE-BINDING PROTEIN"/>
    <property type="match status" value="1"/>
</dbReference>
<proteinExistence type="predicted"/>
<dbReference type="Proteomes" id="UP000316416">
    <property type="component" value="Chromosome"/>
</dbReference>
<accession>A0ABX6V6Y9</accession>